<evidence type="ECO:0000313" key="2">
    <source>
        <dbReference type="Proteomes" id="UP001595833"/>
    </source>
</evidence>
<name>A0ABV9XTV4_9PSEU</name>
<keyword evidence="2" id="KW-1185">Reference proteome</keyword>
<dbReference type="Proteomes" id="UP001595833">
    <property type="component" value="Unassembled WGS sequence"/>
</dbReference>
<sequence>MDVHIGTGAASVAAVRSFEINRYDHGLTVACGDRGEVQVHHARDTPAFALALTFDGATTVLRKGERAPVGPYEAVLVAQSGDDGRQMRFELLVPTR</sequence>
<evidence type="ECO:0000313" key="1">
    <source>
        <dbReference type="EMBL" id="MFC5053541.1"/>
    </source>
</evidence>
<accession>A0ABV9XTV4</accession>
<dbReference type="RefSeq" id="WP_344039498.1">
    <property type="nucleotide sequence ID" value="NZ_BAAAKE010000016.1"/>
</dbReference>
<dbReference type="EMBL" id="JBHSJB010000006">
    <property type="protein sequence ID" value="MFC5053541.1"/>
    <property type="molecule type" value="Genomic_DNA"/>
</dbReference>
<protein>
    <submittedName>
        <fullName evidence="1">Uncharacterized protein</fullName>
    </submittedName>
</protein>
<comment type="caution">
    <text evidence="1">The sequence shown here is derived from an EMBL/GenBank/DDBJ whole genome shotgun (WGS) entry which is preliminary data.</text>
</comment>
<gene>
    <name evidence="1" type="ORF">ACFPFM_07195</name>
</gene>
<reference evidence="2" key="1">
    <citation type="journal article" date="2019" name="Int. J. Syst. Evol. Microbiol.">
        <title>The Global Catalogue of Microorganisms (GCM) 10K type strain sequencing project: providing services to taxonomists for standard genome sequencing and annotation.</title>
        <authorList>
            <consortium name="The Broad Institute Genomics Platform"/>
            <consortium name="The Broad Institute Genome Sequencing Center for Infectious Disease"/>
            <person name="Wu L."/>
            <person name="Ma J."/>
        </authorList>
    </citation>
    <scope>NUCLEOTIDE SEQUENCE [LARGE SCALE GENOMIC DNA]</scope>
    <source>
        <strain evidence="2">KCTC 12848</strain>
    </source>
</reference>
<proteinExistence type="predicted"/>
<organism evidence="1 2">
    <name type="scientific">Saccharothrix xinjiangensis</name>
    <dbReference type="NCBI Taxonomy" id="204798"/>
    <lineage>
        <taxon>Bacteria</taxon>
        <taxon>Bacillati</taxon>
        <taxon>Actinomycetota</taxon>
        <taxon>Actinomycetes</taxon>
        <taxon>Pseudonocardiales</taxon>
        <taxon>Pseudonocardiaceae</taxon>
        <taxon>Saccharothrix</taxon>
    </lineage>
</organism>